<gene>
    <name evidence="9" type="ORF">IFM12276_33630</name>
</gene>
<evidence type="ECO:0000256" key="4">
    <source>
        <dbReference type="ARBA" id="ARBA00022741"/>
    </source>
</evidence>
<evidence type="ECO:0000256" key="7">
    <source>
        <dbReference type="PROSITE-ProRule" id="PRU10141"/>
    </source>
</evidence>
<dbReference type="Gene3D" id="3.30.200.20">
    <property type="entry name" value="Phosphorylase Kinase, domain 1"/>
    <property type="match status" value="1"/>
</dbReference>
<feature type="domain" description="Protein kinase" evidence="8">
    <location>
        <begin position="14"/>
        <end position="280"/>
    </location>
</feature>
<evidence type="ECO:0000256" key="2">
    <source>
        <dbReference type="ARBA" id="ARBA00022527"/>
    </source>
</evidence>
<protein>
    <recommendedName>
        <fullName evidence="1">non-specific serine/threonine protein kinase</fullName>
        <ecNumber evidence="1">2.7.11.1</ecNumber>
    </recommendedName>
</protein>
<dbReference type="PANTHER" id="PTHR43289:SF6">
    <property type="entry name" value="SERINE_THREONINE-PROTEIN KINASE NEKL-3"/>
    <property type="match status" value="1"/>
</dbReference>
<dbReference type="PROSITE" id="PS00108">
    <property type="entry name" value="PROTEIN_KINASE_ST"/>
    <property type="match status" value="1"/>
</dbReference>
<reference evidence="9 10" key="1">
    <citation type="submission" date="2022-11" db="EMBL/GenBank/DDBJ databases">
        <title>Genome Sequencing of Nocardia sp. ON39_IFM12276 and assembly.</title>
        <authorList>
            <person name="Shimojima M."/>
            <person name="Toyokawa M."/>
            <person name="Uesaka K."/>
        </authorList>
    </citation>
    <scope>NUCLEOTIDE SEQUENCE [LARGE SCALE GENOMIC DNA]</scope>
    <source>
        <strain evidence="9 10">IFM 12276</strain>
    </source>
</reference>
<organism evidence="9 10">
    <name type="scientific">Nocardia sputorum</name>
    <dbReference type="NCBI Taxonomy" id="2984338"/>
    <lineage>
        <taxon>Bacteria</taxon>
        <taxon>Bacillati</taxon>
        <taxon>Actinomycetota</taxon>
        <taxon>Actinomycetes</taxon>
        <taxon>Mycobacteriales</taxon>
        <taxon>Nocardiaceae</taxon>
        <taxon>Nocardia</taxon>
    </lineage>
</organism>
<dbReference type="EC" id="2.7.11.1" evidence="1"/>
<name>A0ABM8CZ49_9NOCA</name>
<dbReference type="SUPFAM" id="SSF56112">
    <property type="entry name" value="Protein kinase-like (PK-like)"/>
    <property type="match status" value="1"/>
</dbReference>
<sequence>MGMKLRSGSVFAGYRIERTLGTGGMGTVYLARHPRLPRSVALKVLDPSAGADAEFRARFRREAELAARLDHPNIVEIYDRGSEDDQLWMSMRYVAGSDVARLLGHHAGALPPRRAVDILAQAAAGLDAAHRRGLLHRDVKPANLLVTAGDDGRDHVFVTDFGIARSRDDTSGLTAAGALIATLGYVAPEQIRGEPLDHRCDVYALGATFYQMLTGSMPFARTTPAAVLRAHLAEPPPRPSATDPALPAALDDVIATAMAKRPADRYDSCRALAAAAAAALAPPRPQPAVPPQPAPAARKSPRALVIAAAVLVPLLALAGALLLRAGTVPGVATPNSASPSTTPAATTVPASTTTAVTTSAWGRNAELVALFPGLLPATPDGVGYQGARCTDIDVVNNGGAPAVECHQDNGIHWYVWSFRRGDPRRDSTFETDIDNDTTRQDTWRRSSGSGRVRWSHYPGGNTGLLTAGFDDPARAWVVVDVSWDHHTGQDLFDQWWQSAPL</sequence>
<accession>A0ABM8CZ49</accession>
<keyword evidence="2" id="KW-0723">Serine/threonine-protein kinase</keyword>
<dbReference type="Pfam" id="PF00069">
    <property type="entry name" value="Pkinase"/>
    <property type="match status" value="1"/>
</dbReference>
<dbReference type="PANTHER" id="PTHR43289">
    <property type="entry name" value="MITOGEN-ACTIVATED PROTEIN KINASE KINASE KINASE 20-RELATED"/>
    <property type="match status" value="1"/>
</dbReference>
<evidence type="ECO:0000313" key="10">
    <source>
        <dbReference type="Proteomes" id="UP001317870"/>
    </source>
</evidence>
<feature type="binding site" evidence="7">
    <location>
        <position position="43"/>
    </location>
    <ligand>
        <name>ATP</name>
        <dbReference type="ChEBI" id="CHEBI:30616"/>
    </ligand>
</feature>
<dbReference type="InterPro" id="IPR017441">
    <property type="entry name" value="Protein_kinase_ATP_BS"/>
</dbReference>
<evidence type="ECO:0000256" key="3">
    <source>
        <dbReference type="ARBA" id="ARBA00022679"/>
    </source>
</evidence>
<keyword evidence="5" id="KW-0418">Kinase</keyword>
<dbReference type="InterPro" id="IPR008271">
    <property type="entry name" value="Ser/Thr_kinase_AS"/>
</dbReference>
<evidence type="ECO:0000259" key="8">
    <source>
        <dbReference type="PROSITE" id="PS50011"/>
    </source>
</evidence>
<dbReference type="InterPro" id="IPR011009">
    <property type="entry name" value="Kinase-like_dom_sf"/>
</dbReference>
<keyword evidence="4 7" id="KW-0547">Nucleotide-binding</keyword>
<keyword evidence="3" id="KW-0808">Transferase</keyword>
<evidence type="ECO:0000256" key="1">
    <source>
        <dbReference type="ARBA" id="ARBA00012513"/>
    </source>
</evidence>
<dbReference type="SMART" id="SM00220">
    <property type="entry name" value="S_TKc"/>
    <property type="match status" value="1"/>
</dbReference>
<dbReference type="Gene3D" id="1.10.510.10">
    <property type="entry name" value="Transferase(Phosphotransferase) domain 1"/>
    <property type="match status" value="1"/>
</dbReference>
<keyword evidence="10" id="KW-1185">Reference proteome</keyword>
<dbReference type="EMBL" id="AP026978">
    <property type="protein sequence ID" value="BDU00335.1"/>
    <property type="molecule type" value="Genomic_DNA"/>
</dbReference>
<dbReference type="CDD" id="cd14014">
    <property type="entry name" value="STKc_PknB_like"/>
    <property type="match status" value="1"/>
</dbReference>
<dbReference type="InterPro" id="IPR000719">
    <property type="entry name" value="Prot_kinase_dom"/>
</dbReference>
<evidence type="ECO:0000256" key="6">
    <source>
        <dbReference type="ARBA" id="ARBA00022840"/>
    </source>
</evidence>
<proteinExistence type="predicted"/>
<evidence type="ECO:0000256" key="5">
    <source>
        <dbReference type="ARBA" id="ARBA00022777"/>
    </source>
</evidence>
<dbReference type="Proteomes" id="UP001317870">
    <property type="component" value="Chromosome"/>
</dbReference>
<evidence type="ECO:0000313" key="9">
    <source>
        <dbReference type="EMBL" id="BDU00335.1"/>
    </source>
</evidence>
<keyword evidence="6 7" id="KW-0067">ATP-binding</keyword>
<dbReference type="PROSITE" id="PS50011">
    <property type="entry name" value="PROTEIN_KINASE_DOM"/>
    <property type="match status" value="1"/>
</dbReference>
<dbReference type="PROSITE" id="PS00107">
    <property type="entry name" value="PROTEIN_KINASE_ATP"/>
    <property type="match status" value="1"/>
</dbReference>